<dbReference type="InterPro" id="IPR036291">
    <property type="entry name" value="NAD(P)-bd_dom_sf"/>
</dbReference>
<evidence type="ECO:0000259" key="6">
    <source>
        <dbReference type="SMART" id="SM01274"/>
    </source>
</evidence>
<sequence length="765" mass="82870">MDENFRKSALLYHEQGRPGKISIAPTKTLSNQRDLALAYSPGVAAACEEIVTDPVNAVRYTARGNLVGVITNGTAVLGLGNIGALASKPVMEGKAVLFKKFAGIDVFDIEINEQDPQKLVEIIAGLEPTFGGINLEDIKAPECFMVERELRKRMNIPVFHDDQHGTAICVTAAFINGLKVVDKQIEKVKVVVSGAGAAALACLDLMVDMGLPLKNIWVTDIEGVVYEGRQTLMDPDKARYAQKTDARKLADVIGDADVFLGLSAGGVLKPDMVARMAVRPLILALANPNPEILPADAHAVRDDVVMSTGRSDYPNQVNNVLCFPYIFRGALDVGATTITRGMEKAAVHAIARLAQEEQSEVVQAAYGTGDVSFGPQYFIPKPFDPRLITRIAPAVAKAAMEEGVALRPIQDLDSYVEQLEQFVYQSGAFMKPVFSAAKGFVKAGGKARIVFTEGEDERVLRAVQVVVDEKLAKPILVGRPTVLADRIEKHGLRIKLGEDVEVVNPDWDDRFHRYWTTYWELMCRRGVTKEMARVEMRRRLTLIGAMMVHLGDADGMICGTVGGFSDHLRYVDQMIGLAPGETTYGAMNILLLPNHTLAVVDTHVNENPTAEQIAAFTMAAARQMQRLNLVPKVALLSRSNFGSGSSASGDKMREALSLIRERAPEIEVDGEMHGDCALDETLRLKILPTSTLKGSANLVVCPNVDAGNIAYNLLKTAAGGNVAVGPFLLGVNAPVHILTSSATVRRIVNMTAVTVVHANHHTGRD</sequence>
<dbReference type="SMART" id="SM00919">
    <property type="entry name" value="Malic_M"/>
    <property type="match status" value="1"/>
</dbReference>
<organism evidence="7 8">
    <name type="scientific">Orrella daihaiensis</name>
    <dbReference type="NCBI Taxonomy" id="2782176"/>
    <lineage>
        <taxon>Bacteria</taxon>
        <taxon>Pseudomonadati</taxon>
        <taxon>Pseudomonadota</taxon>
        <taxon>Betaproteobacteria</taxon>
        <taxon>Burkholderiales</taxon>
        <taxon>Alcaligenaceae</taxon>
        <taxon>Orrella</taxon>
    </lineage>
</organism>
<dbReference type="Gene3D" id="3.40.50.10750">
    <property type="entry name" value="Isocitrate/Isopropylmalate dehydrogenase-like"/>
    <property type="match status" value="1"/>
</dbReference>
<dbReference type="InterPro" id="IPR045213">
    <property type="entry name" value="Malic_NAD-bd_bact_type"/>
</dbReference>
<dbReference type="Pfam" id="PF00390">
    <property type="entry name" value="malic"/>
    <property type="match status" value="1"/>
</dbReference>
<dbReference type="SUPFAM" id="SSF53659">
    <property type="entry name" value="Isocitrate/Isopropylmalate dehydrogenase-like"/>
    <property type="match status" value="1"/>
</dbReference>
<dbReference type="SMART" id="SM01274">
    <property type="entry name" value="malic"/>
    <property type="match status" value="1"/>
</dbReference>
<comment type="similarity">
    <text evidence="2">In the C-terminal section; belongs to the phosphate acetyltransferase and butyryltransferase family.</text>
</comment>
<reference evidence="7 8" key="1">
    <citation type="submission" date="2020-11" db="EMBL/GenBank/DDBJ databases">
        <title>Algicoccus daihaiensis sp.nov., isolated from Daihai Lake in Inner Mongolia.</title>
        <authorList>
            <person name="Kai J."/>
        </authorList>
    </citation>
    <scope>NUCLEOTIDE SEQUENCE [LARGE SCALE GENOMIC DNA]</scope>
    <source>
        <strain evidence="8">f23</strain>
    </source>
</reference>
<dbReference type="SUPFAM" id="SSF51735">
    <property type="entry name" value="NAD(P)-binding Rossmann-fold domains"/>
    <property type="match status" value="1"/>
</dbReference>
<dbReference type="Gene3D" id="3.40.50.10380">
    <property type="entry name" value="Malic enzyme, N-terminal domain"/>
    <property type="match status" value="1"/>
</dbReference>
<dbReference type="InterPro" id="IPR012301">
    <property type="entry name" value="Malic_N_dom"/>
</dbReference>
<keyword evidence="4" id="KW-0511">Multifunctional enzyme</keyword>
<feature type="domain" description="Malic enzyme N-terminal" evidence="6">
    <location>
        <begin position="18"/>
        <end position="151"/>
    </location>
</feature>
<protein>
    <submittedName>
        <fullName evidence="7">NADP-dependent malic enzyme</fullName>
    </submittedName>
</protein>
<comment type="similarity">
    <text evidence="1">In the N-terminal section; belongs to the malic enzymes family.</text>
</comment>
<dbReference type="Proteomes" id="UP000831607">
    <property type="component" value="Chromosome"/>
</dbReference>
<dbReference type="InterPro" id="IPR037062">
    <property type="entry name" value="Malic_N_dom_sf"/>
</dbReference>
<keyword evidence="3" id="KW-0560">Oxidoreductase</keyword>
<dbReference type="InterPro" id="IPR012302">
    <property type="entry name" value="Malic_NAD-bd"/>
</dbReference>
<dbReference type="Pfam" id="PF03949">
    <property type="entry name" value="Malic_M"/>
    <property type="match status" value="1"/>
</dbReference>
<dbReference type="RefSeq" id="WP_243479586.1">
    <property type="nucleotide sequence ID" value="NZ_CP063982.1"/>
</dbReference>
<dbReference type="InterPro" id="IPR002505">
    <property type="entry name" value="PTA_PTB"/>
</dbReference>
<dbReference type="Pfam" id="PF01515">
    <property type="entry name" value="PTA_PTB"/>
    <property type="match status" value="1"/>
</dbReference>
<dbReference type="CDD" id="cd05311">
    <property type="entry name" value="NAD_bind_2_malic_enz"/>
    <property type="match status" value="1"/>
</dbReference>
<gene>
    <name evidence="7" type="ORF">DHf2319_04235</name>
</gene>
<dbReference type="InterPro" id="IPR012188">
    <property type="entry name" value="ME_PTA"/>
</dbReference>
<evidence type="ECO:0000256" key="1">
    <source>
        <dbReference type="ARBA" id="ARBA00007686"/>
    </source>
</evidence>
<dbReference type="NCBIfam" id="NF009501">
    <property type="entry name" value="PRK12861.1"/>
    <property type="match status" value="1"/>
</dbReference>
<dbReference type="PANTHER" id="PTHR43237:SF4">
    <property type="entry name" value="NADP-DEPENDENT MALIC ENZYME"/>
    <property type="match status" value="1"/>
</dbReference>
<evidence type="ECO:0000256" key="2">
    <source>
        <dbReference type="ARBA" id="ARBA00008756"/>
    </source>
</evidence>
<accession>A0ABY4ALG8</accession>
<dbReference type="InterPro" id="IPR046346">
    <property type="entry name" value="Aminoacid_DH-like_N_sf"/>
</dbReference>
<feature type="domain" description="Malic enzyme NAD-binding" evidence="5">
    <location>
        <begin position="163"/>
        <end position="400"/>
    </location>
</feature>
<dbReference type="InterPro" id="IPR042113">
    <property type="entry name" value="P_AcTrfase_dom1"/>
</dbReference>
<dbReference type="SUPFAM" id="SSF53223">
    <property type="entry name" value="Aminoacid dehydrogenase-like, N-terminal domain"/>
    <property type="match status" value="1"/>
</dbReference>
<evidence type="ECO:0000313" key="7">
    <source>
        <dbReference type="EMBL" id="UOD51117.1"/>
    </source>
</evidence>
<dbReference type="PANTHER" id="PTHR43237">
    <property type="entry name" value="NADP-DEPENDENT MALIC ENZYME"/>
    <property type="match status" value="1"/>
</dbReference>
<evidence type="ECO:0000259" key="5">
    <source>
        <dbReference type="SMART" id="SM00919"/>
    </source>
</evidence>
<evidence type="ECO:0000256" key="4">
    <source>
        <dbReference type="ARBA" id="ARBA00023268"/>
    </source>
</evidence>
<dbReference type="Gene3D" id="3.40.50.720">
    <property type="entry name" value="NAD(P)-binding Rossmann-like Domain"/>
    <property type="match status" value="1"/>
</dbReference>
<dbReference type="InterPro" id="IPR042112">
    <property type="entry name" value="P_AcTrfase_dom2"/>
</dbReference>
<dbReference type="InterPro" id="IPR051674">
    <property type="entry name" value="Malate_Decarboxylase"/>
</dbReference>
<keyword evidence="8" id="KW-1185">Reference proteome</keyword>
<name>A0ABY4ALG8_9BURK</name>
<proteinExistence type="inferred from homology"/>
<evidence type="ECO:0000256" key="3">
    <source>
        <dbReference type="ARBA" id="ARBA00023002"/>
    </source>
</evidence>
<dbReference type="EMBL" id="CP063982">
    <property type="protein sequence ID" value="UOD51117.1"/>
    <property type="molecule type" value="Genomic_DNA"/>
</dbReference>
<evidence type="ECO:0000313" key="8">
    <source>
        <dbReference type="Proteomes" id="UP000831607"/>
    </source>
</evidence>
<dbReference type="Gene3D" id="3.40.50.10950">
    <property type="match status" value="1"/>
</dbReference>
<dbReference type="PIRSF" id="PIRSF036684">
    <property type="entry name" value="ME_PTA"/>
    <property type="match status" value="1"/>
</dbReference>